<evidence type="ECO:0000313" key="1">
    <source>
        <dbReference type="EMBL" id="EEX72766.1"/>
    </source>
</evidence>
<dbReference type="Proteomes" id="UP000003460">
    <property type="component" value="Unassembled WGS sequence"/>
</dbReference>
<organism evidence="1 2">
    <name type="scientific">Alloprevotella tannerae ATCC 51259</name>
    <dbReference type="NCBI Taxonomy" id="626522"/>
    <lineage>
        <taxon>Bacteria</taxon>
        <taxon>Pseudomonadati</taxon>
        <taxon>Bacteroidota</taxon>
        <taxon>Bacteroidia</taxon>
        <taxon>Bacteroidales</taxon>
        <taxon>Prevotellaceae</taxon>
        <taxon>Alloprevotella</taxon>
    </lineage>
</organism>
<proteinExistence type="predicted"/>
<name>C9LDL2_9BACT</name>
<dbReference type="HOGENOM" id="CLU_3156420_0_0_10"/>
<reference evidence="1" key="1">
    <citation type="submission" date="2009-09" db="EMBL/GenBank/DDBJ databases">
        <authorList>
            <person name="Weinstock G."/>
            <person name="Sodergren E."/>
            <person name="Clifton S."/>
            <person name="Fulton L."/>
            <person name="Fulton B."/>
            <person name="Courtney L."/>
            <person name="Fronick C."/>
            <person name="Harrison M."/>
            <person name="Strong C."/>
            <person name="Farmer C."/>
            <person name="Delahaunty K."/>
            <person name="Markovic C."/>
            <person name="Hall O."/>
            <person name="Minx P."/>
            <person name="Tomlinson C."/>
            <person name="Mitreva M."/>
            <person name="Nelson J."/>
            <person name="Hou S."/>
            <person name="Wollam A."/>
            <person name="Pepin K.H."/>
            <person name="Johnson M."/>
            <person name="Bhonagiri V."/>
            <person name="Nash W.E."/>
            <person name="Warren W."/>
            <person name="Chinwalla A."/>
            <person name="Mardis E.R."/>
            <person name="Wilson R.K."/>
        </authorList>
    </citation>
    <scope>NUCLEOTIDE SEQUENCE [LARGE SCALE GENOMIC DNA]</scope>
    <source>
        <strain evidence="1">ATCC 51259</strain>
    </source>
</reference>
<comment type="caution">
    <text evidence="1">The sequence shown here is derived from an EMBL/GenBank/DDBJ whole genome shotgun (WGS) entry which is preliminary data.</text>
</comment>
<keyword evidence="2" id="KW-1185">Reference proteome</keyword>
<dbReference type="STRING" id="626522.GCWU000325_00283"/>
<dbReference type="AlphaFoldDB" id="C9LDL2"/>
<dbReference type="EMBL" id="ACIJ02000005">
    <property type="protein sequence ID" value="EEX72766.1"/>
    <property type="molecule type" value="Genomic_DNA"/>
</dbReference>
<protein>
    <submittedName>
        <fullName evidence="1">Uncharacterized protein</fullName>
    </submittedName>
</protein>
<accession>C9LDL2</accession>
<evidence type="ECO:0000313" key="2">
    <source>
        <dbReference type="Proteomes" id="UP000003460"/>
    </source>
</evidence>
<gene>
    <name evidence="1" type="ORF">GCWU000325_00283</name>
</gene>
<sequence>MKSRKANACERTAMVLKADLGRANACRLTTFLEQKKAGLHYMLPRFTI</sequence>